<dbReference type="Pfam" id="PF00963">
    <property type="entry name" value="Cohesin"/>
    <property type="match status" value="1"/>
</dbReference>
<dbReference type="GO" id="GO:0030246">
    <property type="term" value="F:carbohydrate binding"/>
    <property type="evidence" value="ECO:0007669"/>
    <property type="project" value="InterPro"/>
</dbReference>
<proteinExistence type="predicted"/>
<protein>
    <recommendedName>
        <fullName evidence="1">Cohesin domain-containing protein</fullName>
    </recommendedName>
</protein>
<dbReference type="Gene3D" id="2.60.40.680">
    <property type="match status" value="1"/>
</dbReference>
<evidence type="ECO:0000313" key="3">
    <source>
        <dbReference type="Proteomes" id="UP000696931"/>
    </source>
</evidence>
<comment type="caution">
    <text evidence="2">The sequence shown here is derived from an EMBL/GenBank/DDBJ whole genome shotgun (WGS) entry which is preliminary data.</text>
</comment>
<reference evidence="2" key="1">
    <citation type="submission" date="2020-07" db="EMBL/GenBank/DDBJ databases">
        <title>Huge and variable diversity of episymbiotic CPR bacteria and DPANN archaea in groundwater ecosystems.</title>
        <authorList>
            <person name="He C.Y."/>
            <person name="Keren R."/>
            <person name="Whittaker M."/>
            <person name="Farag I.F."/>
            <person name="Doudna J."/>
            <person name="Cate J.H.D."/>
            <person name="Banfield J.F."/>
        </authorList>
    </citation>
    <scope>NUCLEOTIDE SEQUENCE</scope>
    <source>
        <strain evidence="2">NC_groundwater_1813_Pr3_B-0.1um_71_17</strain>
    </source>
</reference>
<dbReference type="Gene3D" id="2.60.40.4070">
    <property type="match status" value="1"/>
</dbReference>
<dbReference type="AlphaFoldDB" id="A0A933WAH5"/>
<sequence>MNATHATHRGLVPRLAVAAFVVLTLGVAPLAEAVPVTISMPIQDAAPGATVDVPVTASVAPTGLGIFSVDFRIPLDPSVVQSVTVLNDGMLQPWGTPFTNANPSFVALATAGAPPLASASTRVVTLRFTILPSAPLGSNMPLEFEHFWFNDGTPATVTTGGVLRVRNGVSGVDAAGTIAFALAPAAPSPARSAARLAFTLPAAGRARLAVYALDGRLVRVLADGVLAAGAHAPTWDLRDGGGARVPVGVYFVRLESGARSAQRRLVVVH</sequence>
<organism evidence="2 3">
    <name type="scientific">Eiseniibacteriota bacterium</name>
    <dbReference type="NCBI Taxonomy" id="2212470"/>
    <lineage>
        <taxon>Bacteria</taxon>
        <taxon>Candidatus Eiseniibacteriota</taxon>
    </lineage>
</organism>
<name>A0A933WAH5_UNCEI</name>
<feature type="domain" description="Cohesin" evidence="1">
    <location>
        <begin position="38"/>
        <end position="140"/>
    </location>
</feature>
<dbReference type="EMBL" id="JACRIW010000115">
    <property type="protein sequence ID" value="MBI5171026.1"/>
    <property type="molecule type" value="Genomic_DNA"/>
</dbReference>
<gene>
    <name evidence="2" type="ORF">HZA61_16190</name>
</gene>
<evidence type="ECO:0000313" key="2">
    <source>
        <dbReference type="EMBL" id="MBI5171026.1"/>
    </source>
</evidence>
<dbReference type="InterPro" id="IPR002102">
    <property type="entry name" value="Cohesin_dom"/>
</dbReference>
<dbReference type="SUPFAM" id="SSF49384">
    <property type="entry name" value="Carbohydrate-binding domain"/>
    <property type="match status" value="1"/>
</dbReference>
<dbReference type="Proteomes" id="UP000696931">
    <property type="component" value="Unassembled WGS sequence"/>
</dbReference>
<dbReference type="GO" id="GO:0000272">
    <property type="term" value="P:polysaccharide catabolic process"/>
    <property type="evidence" value="ECO:0007669"/>
    <property type="project" value="InterPro"/>
</dbReference>
<dbReference type="InterPro" id="IPR008965">
    <property type="entry name" value="CBM2/CBM3_carb-bd_dom_sf"/>
</dbReference>
<accession>A0A933WAH5</accession>
<evidence type="ECO:0000259" key="1">
    <source>
        <dbReference type="Pfam" id="PF00963"/>
    </source>
</evidence>